<accession>A0A7H0GG26</accession>
<dbReference type="Proteomes" id="UP000516028">
    <property type="component" value="Chromosome"/>
</dbReference>
<dbReference type="RefSeq" id="WP_187722955.1">
    <property type="nucleotide sequence ID" value="NZ_CP060783.1"/>
</dbReference>
<keyword evidence="2" id="KW-1185">Reference proteome</keyword>
<proteinExistence type="predicted"/>
<gene>
    <name evidence="1" type="ORF">H9K75_12710</name>
</gene>
<dbReference type="KEGG" id="daer:H9K75_12710"/>
<dbReference type="EMBL" id="CP060783">
    <property type="protein sequence ID" value="QNP47242.1"/>
    <property type="molecule type" value="Genomic_DNA"/>
</dbReference>
<evidence type="ECO:0000313" key="2">
    <source>
        <dbReference type="Proteomes" id="UP000516028"/>
    </source>
</evidence>
<organism evidence="1 2">
    <name type="scientific">Diaphorobacter aerolatus</name>
    <dbReference type="NCBI Taxonomy" id="1288495"/>
    <lineage>
        <taxon>Bacteria</taxon>
        <taxon>Pseudomonadati</taxon>
        <taxon>Pseudomonadota</taxon>
        <taxon>Betaproteobacteria</taxon>
        <taxon>Burkholderiales</taxon>
        <taxon>Comamonadaceae</taxon>
        <taxon>Diaphorobacter</taxon>
    </lineage>
</organism>
<evidence type="ECO:0000313" key="1">
    <source>
        <dbReference type="EMBL" id="QNP47242.1"/>
    </source>
</evidence>
<name>A0A7H0GG26_9BURK</name>
<protein>
    <submittedName>
        <fullName evidence="1">Uncharacterized protein</fullName>
    </submittedName>
</protein>
<sequence>MAAVFNYLPDGSPTFHMGSADYEGITARFALNRFAGGRSFGGPLTSGSLVDSAGEISFRFSKNQEPYGFDTERLLAMVKIPGEPAKRMVRMSLETAALSPQGLLGQWWMTFLTDSNGRRESKLVNLTTIDGETVVSDDGLVRCNRLAGEYPWDMHSHINCSWVRGTEKWTARFFQESNNRSYDALQMKDRHGNSMGLGSLPLK</sequence>
<dbReference type="AlphaFoldDB" id="A0A7H0GG26"/>
<reference evidence="1 2" key="1">
    <citation type="submission" date="2020-08" db="EMBL/GenBank/DDBJ databases">
        <title>Genome sequence of Diaphorobacter aerolatus KACC 16536T.</title>
        <authorList>
            <person name="Hyun D.-W."/>
            <person name="Bae J.-W."/>
        </authorList>
    </citation>
    <scope>NUCLEOTIDE SEQUENCE [LARGE SCALE GENOMIC DNA]</scope>
    <source>
        <strain evidence="1 2">KACC 16536</strain>
    </source>
</reference>